<sequence length="168" mass="19642">MGFFNNVKNIKDQVLQYDSVPNFEQLQIVFDKIDDQADKENEKKKDERKHFESLSREEKIEYKKIQRRNKNLKRLGLYGLTAAGMATGVGIPVLMAANIGTILSDDNLTYTKNNNKEDKEKKPTDSQTKKPREYFTINYTKEGLPKVSTLVDRDPFNLEQRYNELMRE</sequence>
<gene>
    <name evidence="4" type="ORF">E7Z79_02320</name>
</gene>
<proteinExistence type="predicted"/>
<feature type="transmembrane region" description="Helical" evidence="3">
    <location>
        <begin position="75"/>
        <end position="97"/>
    </location>
</feature>
<reference evidence="4" key="1">
    <citation type="submission" date="2019-04" db="EMBL/GenBank/DDBJ databases">
        <title>Evolution of Biomass-Degrading Anaerobic Consortia Revealed by Metagenomics.</title>
        <authorList>
            <person name="Peng X."/>
        </authorList>
    </citation>
    <scope>NUCLEOTIDE SEQUENCE</scope>
    <source>
        <strain evidence="4">SIG18</strain>
    </source>
</reference>
<evidence type="ECO:0000256" key="1">
    <source>
        <dbReference type="SAM" id="Coils"/>
    </source>
</evidence>
<keyword evidence="3" id="KW-0812">Transmembrane</keyword>
<accession>A0A8T3VF72</accession>
<name>A0A8T3VF72_9EURY</name>
<protein>
    <submittedName>
        <fullName evidence="4">Uncharacterized protein</fullName>
    </submittedName>
</protein>
<feature type="compositionally biased region" description="Basic and acidic residues" evidence="2">
    <location>
        <begin position="114"/>
        <end position="132"/>
    </location>
</feature>
<dbReference type="EMBL" id="SUTK01000006">
    <property type="protein sequence ID" value="MBE6501258.1"/>
    <property type="molecule type" value="Genomic_DNA"/>
</dbReference>
<dbReference type="Proteomes" id="UP000783037">
    <property type="component" value="Unassembled WGS sequence"/>
</dbReference>
<evidence type="ECO:0000256" key="3">
    <source>
        <dbReference type="SAM" id="Phobius"/>
    </source>
</evidence>
<dbReference type="RefSeq" id="WP_303738372.1">
    <property type="nucleotide sequence ID" value="NZ_SUTK01000006.1"/>
</dbReference>
<keyword evidence="3" id="KW-0472">Membrane</keyword>
<evidence type="ECO:0000313" key="4">
    <source>
        <dbReference type="EMBL" id="MBE6501258.1"/>
    </source>
</evidence>
<feature type="region of interest" description="Disordered" evidence="2">
    <location>
        <begin position="111"/>
        <end position="132"/>
    </location>
</feature>
<evidence type="ECO:0000313" key="5">
    <source>
        <dbReference type="Proteomes" id="UP000783037"/>
    </source>
</evidence>
<comment type="caution">
    <text evidence="4">The sequence shown here is derived from an EMBL/GenBank/DDBJ whole genome shotgun (WGS) entry which is preliminary data.</text>
</comment>
<keyword evidence="1" id="KW-0175">Coiled coil</keyword>
<keyword evidence="3" id="KW-1133">Transmembrane helix</keyword>
<evidence type="ECO:0000256" key="2">
    <source>
        <dbReference type="SAM" id="MobiDB-lite"/>
    </source>
</evidence>
<dbReference type="AlphaFoldDB" id="A0A8T3VF72"/>
<feature type="coiled-coil region" evidence="1">
    <location>
        <begin position="37"/>
        <end position="75"/>
    </location>
</feature>
<organism evidence="4 5">
    <name type="scientific">Methanobrevibacter thaueri</name>
    <dbReference type="NCBI Taxonomy" id="190975"/>
    <lineage>
        <taxon>Archaea</taxon>
        <taxon>Methanobacteriati</taxon>
        <taxon>Methanobacteriota</taxon>
        <taxon>Methanomada group</taxon>
        <taxon>Methanobacteria</taxon>
        <taxon>Methanobacteriales</taxon>
        <taxon>Methanobacteriaceae</taxon>
        <taxon>Methanobrevibacter</taxon>
    </lineage>
</organism>